<evidence type="ECO:0000259" key="2">
    <source>
        <dbReference type="Pfam" id="PF01171"/>
    </source>
</evidence>
<keyword evidence="3" id="KW-1185">Reference proteome</keyword>
<dbReference type="Gene3D" id="3.40.640.10">
    <property type="entry name" value="Type I PLP-dependent aspartate aminotransferase-like (Major domain)"/>
    <property type="match status" value="1"/>
</dbReference>
<name>A0A1I7ZGR2_9BILA</name>
<evidence type="ECO:0000259" key="1">
    <source>
        <dbReference type="Pfam" id="PF00266"/>
    </source>
</evidence>
<evidence type="ECO:0000313" key="3">
    <source>
        <dbReference type="Proteomes" id="UP000095287"/>
    </source>
</evidence>
<dbReference type="Pfam" id="PF00266">
    <property type="entry name" value="Aminotran_5"/>
    <property type="match status" value="1"/>
</dbReference>
<reference evidence="4" key="1">
    <citation type="submission" date="2016-11" db="UniProtKB">
        <authorList>
            <consortium name="WormBaseParasite"/>
        </authorList>
    </citation>
    <scope>IDENTIFICATION</scope>
</reference>
<organism evidence="3 4">
    <name type="scientific">Steinernema glaseri</name>
    <dbReference type="NCBI Taxonomy" id="37863"/>
    <lineage>
        <taxon>Eukaryota</taxon>
        <taxon>Metazoa</taxon>
        <taxon>Ecdysozoa</taxon>
        <taxon>Nematoda</taxon>
        <taxon>Chromadorea</taxon>
        <taxon>Rhabditida</taxon>
        <taxon>Tylenchina</taxon>
        <taxon>Panagrolaimomorpha</taxon>
        <taxon>Strongyloidoidea</taxon>
        <taxon>Steinernematidae</taxon>
        <taxon>Steinernema</taxon>
    </lineage>
</organism>
<dbReference type="AlphaFoldDB" id="A0A1I7ZGR2"/>
<dbReference type="InterPro" id="IPR000192">
    <property type="entry name" value="Aminotrans_V_dom"/>
</dbReference>
<sequence length="977" mass="109368">MSRRFGEEVPNFADVSQGTGAGTVADGDLLKWIREDEIGRKSTIKTPFGWAPVTYCDYTASARALDSIEGYLKDEVLPIYGNTHSSATTTAEQSTLFLHEARDVIRNSVNASEHDAVLFCGSGSTAASNVLANAFVDSPQEVAIVCGIHEHHSNLLPWRRITNNVTVVGETDAGDIDLVELEETLRTLRKTENLRIVGCFTAASNVTGVLADVPAVTAVLKKFDALAVWDYATAAPYVEINMNGTHALDAVFFSGHKFIGGVQSPGVLVVKKSILNAARPNRVGGGTVFFVSPEQEVFLKEAEYREEAGTPDLVGAVRLALAFKLKNSVGHEQIARRESEIADYLIGRLAKNKNIVLLGSRRTSRRLPVISFLIRDAPSGLFYHHNLVGILLNDLFGIQSRSGCACAGPYAQHLLGIDAELTKRYLAVLLEDPRLDRVHLRRQGEYSAYEFFRPGFTRVSVPYFVDDRQLVFVADAIEFIAEHISQFMPQYQLNVESGEYHHYKQRVFHNRKWIGHLQFTAKGLVDESRNEQNDTVFSYDQLLSKAAALAEQPLDPKVSVPDGTTLFDETNIELKWFVMASEVMQKDRKPQPCPFEPKKYSEVAEEGEGLEAIVERIEASVKVEDEEELPEEEASGDQKVVEECPLNGEECPLISEACDVNGTGDCPLEPNDENETEPPLDDWNRRVVVEARELSKEEEKALKWCQPTMDMFRKVREAIQAMDMIQEGDRILVCLSGGKDSLSLLHLMKFYQQRCRKYRKVNFHLGAITVDPGSAAYNPRPLIEYCRSLNIDYFYEEQDIIGQARRAKECRSICGFCSRMKRGRLAAAAQLHGYNVLALGQHLDDLAESFLITAFQNGILSTMKAQYTTKDKKLRVIRPLVYVREKELRDFAEQNNLPVIPENCPACFSSPTERYRMKQLLASQELLFPKLFNSLKSALKPLLEVCSPFSSEMRSMAVQNIVQHQSGKPEENGVAEE</sequence>
<dbReference type="Proteomes" id="UP000095287">
    <property type="component" value="Unplaced"/>
</dbReference>
<dbReference type="Pfam" id="PF01171">
    <property type="entry name" value="ATP_bind_3"/>
    <property type="match status" value="1"/>
</dbReference>
<dbReference type="Gene3D" id="3.90.1150.10">
    <property type="entry name" value="Aspartate Aminotransferase, domain 1"/>
    <property type="match status" value="1"/>
</dbReference>
<dbReference type="PANTHER" id="PTHR43686:SF1">
    <property type="entry name" value="AMINOTRAN_5 DOMAIN-CONTAINING PROTEIN"/>
    <property type="match status" value="1"/>
</dbReference>
<dbReference type="CDD" id="cd24138">
    <property type="entry name" value="TtcA-like"/>
    <property type="match status" value="1"/>
</dbReference>
<dbReference type="SUPFAM" id="SSF52402">
    <property type="entry name" value="Adenine nucleotide alpha hydrolases-like"/>
    <property type="match status" value="1"/>
</dbReference>
<proteinExistence type="predicted"/>
<dbReference type="InterPro" id="IPR014729">
    <property type="entry name" value="Rossmann-like_a/b/a_fold"/>
</dbReference>
<dbReference type="InterPro" id="IPR015422">
    <property type="entry name" value="PyrdxlP-dep_Trfase_small"/>
</dbReference>
<feature type="domain" description="tRNA(Ile)-lysidine/2-thiocytidine synthase N-terminal" evidence="2">
    <location>
        <begin position="731"/>
        <end position="899"/>
    </location>
</feature>
<dbReference type="InterPro" id="IPR015424">
    <property type="entry name" value="PyrdxlP-dep_Trfase"/>
</dbReference>
<dbReference type="SUPFAM" id="SSF53383">
    <property type="entry name" value="PLP-dependent transferases"/>
    <property type="match status" value="1"/>
</dbReference>
<dbReference type="InterPro" id="IPR015421">
    <property type="entry name" value="PyrdxlP-dep_Trfase_major"/>
</dbReference>
<dbReference type="WBParaSite" id="L893_g26035.t1">
    <property type="protein sequence ID" value="L893_g26035.t1"/>
    <property type="gene ID" value="L893_g26035"/>
</dbReference>
<dbReference type="PANTHER" id="PTHR43686">
    <property type="entry name" value="SULFURTRANSFERASE-RELATED"/>
    <property type="match status" value="1"/>
</dbReference>
<accession>A0A1I7ZGR2</accession>
<protein>
    <submittedName>
        <fullName evidence="4">Aminotransferase</fullName>
    </submittedName>
</protein>
<dbReference type="InterPro" id="IPR011063">
    <property type="entry name" value="TilS/TtcA_N"/>
</dbReference>
<dbReference type="Gene3D" id="3.40.50.620">
    <property type="entry name" value="HUPs"/>
    <property type="match status" value="1"/>
</dbReference>
<feature type="domain" description="Aminotransferase class V" evidence="1">
    <location>
        <begin position="55"/>
        <end position="414"/>
    </location>
</feature>
<evidence type="ECO:0000313" key="4">
    <source>
        <dbReference type="WBParaSite" id="L893_g26035.t1"/>
    </source>
</evidence>